<dbReference type="SUPFAM" id="SSF100934">
    <property type="entry name" value="Heat shock protein 70kD (HSP70), C-terminal subdomain"/>
    <property type="match status" value="2"/>
</dbReference>
<dbReference type="OrthoDB" id="434160at2759"/>
<dbReference type="GO" id="GO:0005634">
    <property type="term" value="C:nucleus"/>
    <property type="evidence" value="ECO:0007669"/>
    <property type="project" value="TreeGrafter"/>
</dbReference>
<keyword evidence="1" id="KW-0547">Nucleotide-binding</keyword>
<dbReference type="SUPFAM" id="SSF100920">
    <property type="entry name" value="Heat shock protein 70kD (HSP70), peptide-binding domain"/>
    <property type="match status" value="1"/>
</dbReference>
<dbReference type="Gene3D" id="2.60.34.10">
    <property type="entry name" value="Substrate Binding Domain Of DNAk, Chain A, domain 1"/>
    <property type="match status" value="1"/>
</dbReference>
<dbReference type="FunFam" id="3.90.640.10:FF:000004">
    <property type="entry name" value="Heat shock 70 kDa protein 4"/>
    <property type="match status" value="1"/>
</dbReference>
<keyword evidence="2" id="KW-0067">ATP-binding</keyword>
<dbReference type="FunFam" id="3.30.30.30:FF:000002">
    <property type="entry name" value="Heat shock 70 kDa protein 4"/>
    <property type="match status" value="1"/>
</dbReference>
<proteinExistence type="inferred from homology"/>
<feature type="region of interest" description="Disordered" evidence="4">
    <location>
        <begin position="765"/>
        <end position="811"/>
    </location>
</feature>
<dbReference type="Gene3D" id="3.90.640.10">
    <property type="entry name" value="Actin, Chain A, domain 4"/>
    <property type="match status" value="1"/>
</dbReference>
<dbReference type="InterPro" id="IPR013126">
    <property type="entry name" value="Hsp_70_fam"/>
</dbReference>
<accession>A0A5B8MKD7</accession>
<sequence>MSVVGFDVGDFKSCVAVARRNGVDVLLNKESKRETPSMVSFGTKQRAIGTDGSSAQSMNPKNTVFGIKQLLGKKFKEQGVQNEIPYLPFKVKEGADGGCLVEVMYLNEKVELTPERLMAMVLTDLVTIAEGEMNGEKVKDCVVSIPNYYAESERSAMLDAIDIAGLKCLRLIPDTTATALAFGIYKTDLHETDALNVAFVDVGHASLQVSITAFTKGKMNVLSQAFDRELGGRTFDNILFDHFTKQFLETKKLDIRSNARASLRLRKELVKVKKILSANSSASFALECIMDDQDVRGSITREEFEHLSEAFIAKVIEPCQKAVEDAGLAVGDVTHIELVGAASRIPIVASKISEFFGREISRNLNVSECVSKGCALQCAMLSPVFRVRDYDIQDYCPYDINFSWKKEASEEVVSSALFPKGNTVPSIKMLTFLRNEAFSLQASYSDAANLPGGMDRLIGQYDVGPIKPAKGDGKTKLKVQVRLNLHGTVEVESVHSIEEEEYEVEVIPEKPAAKPETPAEDEEMKDAEDASKEAPKEEAPKEEAPKEEEPAPEPKKELRKRTLKVNVPFKSTKTLRMATADVKMFMSKEVEMKQADLQEELTKEARNNLEGYILSARSKLYDSWNDYVTEDDRSKFSKTLDETEDWMYDEGEDEAREVYVKKTDFLRGIGDPIEERHMENEKRGPAAQGLVETCNMFTQLATSEDAKYSHITAEEKGRVLKECQTAMTWLSEKIAMQDNTPKTVSPIIMSFDIIKKKEVIQRVCEPIMSKPAPAPPKEEKKKEEESKEASPMEEDKEEKKEESPMETDGVD</sequence>
<evidence type="ECO:0000313" key="6">
    <source>
        <dbReference type="Proteomes" id="UP000316726"/>
    </source>
</evidence>
<reference evidence="5 6" key="1">
    <citation type="submission" date="2018-07" db="EMBL/GenBank/DDBJ databases">
        <title>The complete nuclear genome of the prasinophyte Chloropicon primus (CCMP1205).</title>
        <authorList>
            <person name="Pombert J.-F."/>
            <person name="Otis C."/>
            <person name="Turmel M."/>
            <person name="Lemieux C."/>
        </authorList>
    </citation>
    <scope>NUCLEOTIDE SEQUENCE [LARGE SCALE GENOMIC DNA]</scope>
    <source>
        <strain evidence="5 6">CCMP1205</strain>
    </source>
</reference>
<dbReference type="Pfam" id="PF00012">
    <property type="entry name" value="HSP70"/>
    <property type="match status" value="1"/>
</dbReference>
<dbReference type="GO" id="GO:0005524">
    <property type="term" value="F:ATP binding"/>
    <property type="evidence" value="ECO:0007669"/>
    <property type="project" value="UniProtKB-KW"/>
</dbReference>
<dbReference type="AlphaFoldDB" id="A0A5B8MKD7"/>
<comment type="similarity">
    <text evidence="3">Belongs to the heat shock protein 70 (TC 1.A.33) family. HSP110/SSE subfamily.</text>
</comment>
<keyword evidence="5" id="KW-0346">Stress response</keyword>
<dbReference type="GO" id="GO:0140662">
    <property type="term" value="F:ATP-dependent protein folding chaperone"/>
    <property type="evidence" value="ECO:0007669"/>
    <property type="project" value="InterPro"/>
</dbReference>
<protein>
    <submittedName>
        <fullName evidence="5">Heat shock protein Hsp70</fullName>
    </submittedName>
</protein>
<evidence type="ECO:0000256" key="3">
    <source>
        <dbReference type="ARBA" id="ARBA00061090"/>
    </source>
</evidence>
<feature type="compositionally biased region" description="Basic and acidic residues" evidence="4">
    <location>
        <begin position="776"/>
        <end position="790"/>
    </location>
</feature>
<feature type="compositionally biased region" description="Basic and acidic residues" evidence="4">
    <location>
        <begin position="527"/>
        <end position="556"/>
    </location>
</feature>
<dbReference type="Proteomes" id="UP000316726">
    <property type="component" value="Chromosome 4"/>
</dbReference>
<dbReference type="FunFam" id="3.30.420.40:FF:000171">
    <property type="entry name" value="Heat shock 70 kDa protein 4"/>
    <property type="match status" value="2"/>
</dbReference>
<evidence type="ECO:0000313" key="5">
    <source>
        <dbReference type="EMBL" id="QDZ20946.1"/>
    </source>
</evidence>
<keyword evidence="6" id="KW-1185">Reference proteome</keyword>
<evidence type="ECO:0000256" key="1">
    <source>
        <dbReference type="ARBA" id="ARBA00022741"/>
    </source>
</evidence>
<evidence type="ECO:0000256" key="4">
    <source>
        <dbReference type="SAM" id="MobiDB-lite"/>
    </source>
</evidence>
<evidence type="ECO:0000256" key="2">
    <source>
        <dbReference type="ARBA" id="ARBA00022840"/>
    </source>
</evidence>
<dbReference type="SUPFAM" id="SSF53067">
    <property type="entry name" value="Actin-like ATPase domain"/>
    <property type="match status" value="2"/>
</dbReference>
<dbReference type="InterPro" id="IPR043129">
    <property type="entry name" value="ATPase_NBD"/>
</dbReference>
<dbReference type="STRING" id="1764295.A0A5B8MKD7"/>
<gene>
    <name evidence="5" type="ORF">A3770_04p34640</name>
</gene>
<dbReference type="Gene3D" id="3.30.420.40">
    <property type="match status" value="2"/>
</dbReference>
<dbReference type="GO" id="GO:0005829">
    <property type="term" value="C:cytosol"/>
    <property type="evidence" value="ECO:0007669"/>
    <property type="project" value="TreeGrafter"/>
</dbReference>
<name>A0A5B8MKD7_9CHLO</name>
<dbReference type="PANTHER" id="PTHR45639:SF4">
    <property type="entry name" value="HSC70CB, ISOFORM G"/>
    <property type="match status" value="1"/>
</dbReference>
<dbReference type="Gene3D" id="1.20.1270.10">
    <property type="match status" value="2"/>
</dbReference>
<dbReference type="PRINTS" id="PR00301">
    <property type="entry name" value="HEATSHOCK70"/>
</dbReference>
<dbReference type="FunFam" id="1.20.1270.10:FF:000002">
    <property type="entry name" value="Heat shock 70 kDa protein 4"/>
    <property type="match status" value="1"/>
</dbReference>
<dbReference type="EMBL" id="CP031037">
    <property type="protein sequence ID" value="QDZ20946.1"/>
    <property type="molecule type" value="Genomic_DNA"/>
</dbReference>
<organism evidence="5 6">
    <name type="scientific">Chloropicon primus</name>
    <dbReference type="NCBI Taxonomy" id="1764295"/>
    <lineage>
        <taxon>Eukaryota</taxon>
        <taxon>Viridiplantae</taxon>
        <taxon>Chlorophyta</taxon>
        <taxon>Chloropicophyceae</taxon>
        <taxon>Chloropicales</taxon>
        <taxon>Chloropicaceae</taxon>
        <taxon>Chloropicon</taxon>
    </lineage>
</organism>
<dbReference type="InterPro" id="IPR029048">
    <property type="entry name" value="HSP70_C_sf"/>
</dbReference>
<dbReference type="PANTHER" id="PTHR45639">
    <property type="entry name" value="HSC70CB, ISOFORM G-RELATED"/>
    <property type="match status" value="1"/>
</dbReference>
<feature type="region of interest" description="Disordered" evidence="4">
    <location>
        <begin position="498"/>
        <end position="563"/>
    </location>
</feature>
<dbReference type="Gene3D" id="3.30.30.30">
    <property type="match status" value="1"/>
</dbReference>
<dbReference type="InterPro" id="IPR029047">
    <property type="entry name" value="HSP70_peptide-bd_sf"/>
</dbReference>